<organism evidence="1 2">
    <name type="scientific">Sphaerodactylus townsendi</name>
    <dbReference type="NCBI Taxonomy" id="933632"/>
    <lineage>
        <taxon>Eukaryota</taxon>
        <taxon>Metazoa</taxon>
        <taxon>Chordata</taxon>
        <taxon>Craniata</taxon>
        <taxon>Vertebrata</taxon>
        <taxon>Euteleostomi</taxon>
        <taxon>Lepidosauria</taxon>
        <taxon>Squamata</taxon>
        <taxon>Bifurcata</taxon>
        <taxon>Gekkota</taxon>
        <taxon>Sphaerodactylidae</taxon>
        <taxon>Sphaerodactylus</taxon>
    </lineage>
</organism>
<dbReference type="EMBL" id="CM037623">
    <property type="protein sequence ID" value="KAH7988472.1"/>
    <property type="molecule type" value="Genomic_DNA"/>
</dbReference>
<evidence type="ECO:0000313" key="1">
    <source>
        <dbReference type="EMBL" id="KAH7988472.1"/>
    </source>
</evidence>
<proteinExistence type="predicted"/>
<accession>A0ACB8E829</accession>
<name>A0ACB8E829_9SAUR</name>
<protein>
    <submittedName>
        <fullName evidence="1">Uncharacterized protein</fullName>
    </submittedName>
</protein>
<comment type="caution">
    <text evidence="1">The sequence shown here is derived from an EMBL/GenBank/DDBJ whole genome shotgun (WGS) entry which is preliminary data.</text>
</comment>
<keyword evidence="2" id="KW-1185">Reference proteome</keyword>
<gene>
    <name evidence="1" type="ORF">K3G42_017228</name>
</gene>
<reference evidence="1" key="1">
    <citation type="submission" date="2021-08" db="EMBL/GenBank/DDBJ databases">
        <title>The first chromosome-level gecko genome reveals the dynamic sex chromosomes of Neotropical dwarf geckos (Sphaerodactylidae: Sphaerodactylus).</title>
        <authorList>
            <person name="Pinto B.J."/>
            <person name="Keating S.E."/>
            <person name="Gamble T."/>
        </authorList>
    </citation>
    <scope>NUCLEOTIDE SEQUENCE</scope>
    <source>
        <strain evidence="1">TG3544</strain>
    </source>
</reference>
<evidence type="ECO:0000313" key="2">
    <source>
        <dbReference type="Proteomes" id="UP000827872"/>
    </source>
</evidence>
<sequence length="262" mass="28949">MGSGGFCSLFPAMALQAGELLALPWMEKEGAAEACLPPVEQWPNTPQSSWKQLKRAPRQPSYGWICVCGGGIHGCCLGGREVAWLLESPLSPRAAPGGRLARLRWRQPGSFLHNLFRHWLGAGELFKLCHGWKGLPEAARFTCRLEPNTMNKETGQGQEQPSCENWDPCVIVLTNVSRERAASQSIKMSLRKQTPSDFLKQIIGRPVVVKLNSGVDYRGVLACLDGYMNIALEQTEEYVNGQLKNKYGDAFIRGNNGNYAQS</sequence>
<dbReference type="Proteomes" id="UP000827872">
    <property type="component" value="Linkage Group LG10"/>
</dbReference>